<gene>
    <name evidence="1" type="ORF">AZ78_5269</name>
</gene>
<dbReference type="Proteomes" id="UP000023435">
    <property type="component" value="Unassembled WGS sequence"/>
</dbReference>
<reference evidence="1 2" key="1">
    <citation type="journal article" date="2014" name="Genome Announc.">
        <title>Draft Genome Sequence of Lysobacter capsici AZ78, a Bacterium Antagonistic to Plant-Pathogenic Oomycetes.</title>
        <authorList>
            <person name="Puopolo G."/>
            <person name="Sonego P."/>
            <person name="Engelen K."/>
            <person name="Pertot I."/>
        </authorList>
    </citation>
    <scope>NUCLEOTIDE SEQUENCE [LARGE SCALE GENOMIC DNA]</scope>
    <source>
        <strain evidence="1 2">AZ78</strain>
    </source>
</reference>
<accession>A0A125TZQ2</accession>
<dbReference type="EMBL" id="JAJA02000003">
    <property type="protein sequence ID" value="KWS02136.1"/>
    <property type="molecule type" value="Genomic_DNA"/>
</dbReference>
<evidence type="ECO:0000313" key="1">
    <source>
        <dbReference type="EMBL" id="KWS02136.1"/>
    </source>
</evidence>
<evidence type="ECO:0000313" key="2">
    <source>
        <dbReference type="Proteomes" id="UP000023435"/>
    </source>
</evidence>
<comment type="caution">
    <text evidence="1">The sequence shown here is derived from an EMBL/GenBank/DDBJ whole genome shotgun (WGS) entry which is preliminary data.</text>
</comment>
<dbReference type="AlphaFoldDB" id="A0A125TZQ2"/>
<keyword evidence="2" id="KW-1185">Reference proteome</keyword>
<proteinExistence type="predicted"/>
<name>A0A125TZQ2_9GAMM</name>
<sequence>MACIGLAACHVCNCIAARAGAARAATAGMRSRRNLRRRRIGAVAACAAPTGRPCKFGSCLKPRSSSSAAKLGTRENNSTPVGRRTWMCAVRHRDRMSRVAHARVSNDLAGT</sequence>
<organism evidence="1 2">
    <name type="scientific">Lysobacter capsici AZ78</name>
    <dbReference type="NCBI Taxonomy" id="1444315"/>
    <lineage>
        <taxon>Bacteria</taxon>
        <taxon>Pseudomonadati</taxon>
        <taxon>Pseudomonadota</taxon>
        <taxon>Gammaproteobacteria</taxon>
        <taxon>Lysobacterales</taxon>
        <taxon>Lysobacteraceae</taxon>
        <taxon>Lysobacter</taxon>
    </lineage>
</organism>
<protein>
    <submittedName>
        <fullName evidence="1">Uncharacterized protein</fullName>
    </submittedName>
</protein>